<protein>
    <submittedName>
        <fullName evidence="1">Uncharacterized protein</fullName>
    </submittedName>
</protein>
<organism evidence="1 2">
    <name type="scientific">Stephania yunnanensis</name>
    <dbReference type="NCBI Taxonomy" id="152371"/>
    <lineage>
        <taxon>Eukaryota</taxon>
        <taxon>Viridiplantae</taxon>
        <taxon>Streptophyta</taxon>
        <taxon>Embryophyta</taxon>
        <taxon>Tracheophyta</taxon>
        <taxon>Spermatophyta</taxon>
        <taxon>Magnoliopsida</taxon>
        <taxon>Ranunculales</taxon>
        <taxon>Menispermaceae</taxon>
        <taxon>Menispermoideae</taxon>
        <taxon>Cissampelideae</taxon>
        <taxon>Stephania</taxon>
    </lineage>
</organism>
<proteinExistence type="predicted"/>
<comment type="caution">
    <text evidence="1">The sequence shown here is derived from an EMBL/GenBank/DDBJ whole genome shotgun (WGS) entry which is preliminary data.</text>
</comment>
<reference evidence="1 2" key="1">
    <citation type="submission" date="2024-01" db="EMBL/GenBank/DDBJ databases">
        <title>Genome assemblies of Stephania.</title>
        <authorList>
            <person name="Yang L."/>
        </authorList>
    </citation>
    <scope>NUCLEOTIDE SEQUENCE [LARGE SCALE GENOMIC DNA]</scope>
    <source>
        <strain evidence="1">YNDBR</strain>
        <tissue evidence="1">Leaf</tissue>
    </source>
</reference>
<dbReference type="AlphaFoldDB" id="A0AAP0I3L0"/>
<sequence>MHQHGSIQEMYKLVSSSHVIVGHVVRRNTRCASGCVFRDDGLSSMFIQTI</sequence>
<evidence type="ECO:0000313" key="1">
    <source>
        <dbReference type="EMBL" id="KAK9107896.1"/>
    </source>
</evidence>
<gene>
    <name evidence="1" type="ORF">Syun_023907</name>
</gene>
<accession>A0AAP0I3L0</accession>
<name>A0AAP0I3L0_9MAGN</name>
<evidence type="ECO:0000313" key="2">
    <source>
        <dbReference type="Proteomes" id="UP001420932"/>
    </source>
</evidence>
<keyword evidence="2" id="KW-1185">Reference proteome</keyword>
<dbReference type="Proteomes" id="UP001420932">
    <property type="component" value="Unassembled WGS sequence"/>
</dbReference>
<dbReference type="EMBL" id="JBBNAF010000010">
    <property type="protein sequence ID" value="KAK9107896.1"/>
    <property type="molecule type" value="Genomic_DNA"/>
</dbReference>